<dbReference type="AlphaFoldDB" id="A0A7G7GA12"/>
<evidence type="ECO:0000313" key="8">
    <source>
        <dbReference type="Proteomes" id="UP000515237"/>
    </source>
</evidence>
<protein>
    <recommendedName>
        <fullName evidence="2">N-acetylmuramoyl-L-alanine amidase</fullName>
        <ecNumber evidence="2">3.5.1.28</ecNumber>
    </recommendedName>
</protein>
<evidence type="ECO:0000256" key="4">
    <source>
        <dbReference type="ARBA" id="ARBA00023316"/>
    </source>
</evidence>
<feature type="domain" description="N-acetylmuramoyl-L-alanine amidase" evidence="6">
    <location>
        <begin position="63"/>
        <end position="194"/>
    </location>
</feature>
<evidence type="ECO:0000256" key="1">
    <source>
        <dbReference type="ARBA" id="ARBA00001561"/>
    </source>
</evidence>
<evidence type="ECO:0000256" key="2">
    <source>
        <dbReference type="ARBA" id="ARBA00011901"/>
    </source>
</evidence>
<name>A0A7G7GA12_9BACT</name>
<dbReference type="InterPro" id="IPR051206">
    <property type="entry name" value="NAMLAA_amidase_2"/>
</dbReference>
<evidence type="ECO:0000256" key="3">
    <source>
        <dbReference type="ARBA" id="ARBA00022801"/>
    </source>
</evidence>
<dbReference type="KEGG" id="aswu:HUW51_15170"/>
<dbReference type="PANTHER" id="PTHR30417:SF1">
    <property type="entry name" value="N-ACETYLMURAMOYL-L-ALANINE AMIDASE AMID"/>
    <property type="match status" value="1"/>
</dbReference>
<evidence type="ECO:0000259" key="6">
    <source>
        <dbReference type="SMART" id="SM00644"/>
    </source>
</evidence>
<sequence>MKKQLIRAGFLLLAAGFGACASNPYATTNKSYKKQVKAFARSLRQVPVNTPGADSLLMGDLWVGTTNFNIRKPNYVVIHHTAQSSAAQTLQTFTQPRTQVSAHYVIDRNGKIYHMLNDYLRAWHAGAGKWGNNTDINSSSVGIELDNNGAEPFAEPQITSLIKLLATLKKTHNIPTANFIGHSDIAPTRKNDPNATFPWQLLAQHGFGLWYDALLPLPVSDSTALLLAPVLPDSAASATAVTTIPVLPADSLLNAPGVPANFNALEALRIIGYDITDPASAIKAFKLHFIQTEVNAILTPFDQQVLYNLYRKYL</sequence>
<dbReference type="SMART" id="SM00644">
    <property type="entry name" value="Ami_2"/>
    <property type="match status" value="1"/>
</dbReference>
<gene>
    <name evidence="7" type="ORF">HUW51_15170</name>
</gene>
<dbReference type="InterPro" id="IPR002502">
    <property type="entry name" value="Amidase_domain"/>
</dbReference>
<dbReference type="InterPro" id="IPR036505">
    <property type="entry name" value="Amidase/PGRP_sf"/>
</dbReference>
<accession>A0A7G7GA12</accession>
<dbReference type="EC" id="3.5.1.28" evidence="2"/>
<dbReference type="Gene3D" id="3.40.80.10">
    <property type="entry name" value="Peptidoglycan recognition protein-like"/>
    <property type="match status" value="1"/>
</dbReference>
<organism evidence="7 8">
    <name type="scientific">Adhaeribacter swui</name>
    <dbReference type="NCBI Taxonomy" id="2086471"/>
    <lineage>
        <taxon>Bacteria</taxon>
        <taxon>Pseudomonadati</taxon>
        <taxon>Bacteroidota</taxon>
        <taxon>Cytophagia</taxon>
        <taxon>Cytophagales</taxon>
        <taxon>Hymenobacteraceae</taxon>
        <taxon>Adhaeribacter</taxon>
    </lineage>
</organism>
<proteinExistence type="predicted"/>
<dbReference type="Proteomes" id="UP000515237">
    <property type="component" value="Chromosome"/>
</dbReference>
<dbReference type="GO" id="GO:0009253">
    <property type="term" value="P:peptidoglycan catabolic process"/>
    <property type="evidence" value="ECO:0007669"/>
    <property type="project" value="InterPro"/>
</dbReference>
<dbReference type="GO" id="GO:0009254">
    <property type="term" value="P:peptidoglycan turnover"/>
    <property type="evidence" value="ECO:0007669"/>
    <property type="project" value="TreeGrafter"/>
</dbReference>
<keyword evidence="3" id="KW-0378">Hydrolase</keyword>
<feature type="signal peptide" evidence="5">
    <location>
        <begin position="1"/>
        <end position="21"/>
    </location>
</feature>
<dbReference type="CDD" id="cd06583">
    <property type="entry name" value="PGRP"/>
    <property type="match status" value="1"/>
</dbReference>
<dbReference type="EMBL" id="CP055156">
    <property type="protein sequence ID" value="QNF33996.1"/>
    <property type="molecule type" value="Genomic_DNA"/>
</dbReference>
<evidence type="ECO:0000313" key="7">
    <source>
        <dbReference type="EMBL" id="QNF33996.1"/>
    </source>
</evidence>
<dbReference type="GO" id="GO:0008745">
    <property type="term" value="F:N-acetylmuramoyl-L-alanine amidase activity"/>
    <property type="evidence" value="ECO:0007669"/>
    <property type="project" value="UniProtKB-EC"/>
</dbReference>
<dbReference type="RefSeq" id="WP_185270479.1">
    <property type="nucleotide sequence ID" value="NZ_CP055156.1"/>
</dbReference>
<dbReference type="PANTHER" id="PTHR30417">
    <property type="entry name" value="N-ACETYLMURAMOYL-L-ALANINE AMIDASE AMID"/>
    <property type="match status" value="1"/>
</dbReference>
<dbReference type="Pfam" id="PF01510">
    <property type="entry name" value="Amidase_2"/>
    <property type="match status" value="1"/>
</dbReference>
<dbReference type="GO" id="GO:0071555">
    <property type="term" value="P:cell wall organization"/>
    <property type="evidence" value="ECO:0007669"/>
    <property type="project" value="UniProtKB-KW"/>
</dbReference>
<comment type="catalytic activity">
    <reaction evidence="1">
        <text>Hydrolyzes the link between N-acetylmuramoyl residues and L-amino acid residues in certain cell-wall glycopeptides.</text>
        <dbReference type="EC" id="3.5.1.28"/>
    </reaction>
</comment>
<keyword evidence="8" id="KW-1185">Reference proteome</keyword>
<keyword evidence="4" id="KW-0961">Cell wall biogenesis/degradation</keyword>
<dbReference type="GO" id="GO:0019867">
    <property type="term" value="C:outer membrane"/>
    <property type="evidence" value="ECO:0007669"/>
    <property type="project" value="TreeGrafter"/>
</dbReference>
<evidence type="ECO:0000256" key="5">
    <source>
        <dbReference type="SAM" id="SignalP"/>
    </source>
</evidence>
<keyword evidence="5" id="KW-0732">Signal</keyword>
<reference evidence="7 8" key="1">
    <citation type="journal article" date="2018" name="Int. J. Syst. Evol. Microbiol.">
        <title>Adhaeribacter swui sp. nov., isolated from wet mud.</title>
        <authorList>
            <person name="Kim D.U."/>
            <person name="Kim K.W."/>
            <person name="Kang M.S."/>
            <person name="Kim J.Y."/>
            <person name="Jang J.H."/>
            <person name="Kim M.K."/>
        </authorList>
    </citation>
    <scope>NUCLEOTIDE SEQUENCE [LARGE SCALE GENOMIC DNA]</scope>
    <source>
        <strain evidence="7 8">KCTC 52873</strain>
    </source>
</reference>
<feature type="chain" id="PRO_5028916908" description="N-acetylmuramoyl-L-alanine amidase" evidence="5">
    <location>
        <begin position="22"/>
        <end position="314"/>
    </location>
</feature>
<dbReference type="SUPFAM" id="SSF55846">
    <property type="entry name" value="N-acetylmuramoyl-L-alanine amidase-like"/>
    <property type="match status" value="1"/>
</dbReference>
<dbReference type="PROSITE" id="PS51257">
    <property type="entry name" value="PROKAR_LIPOPROTEIN"/>
    <property type="match status" value="1"/>
</dbReference>